<name>A0ABR4KZ69_9EURO</name>
<sequence length="461" mass="51452">MPSPAALSGVRPPVDPNSILAQVHARLVSRLALQPRASTPANLDPPARSFLPSQPRRERVRYLHTRYTAPTSLLSFNRTPAPTARPSFTRDAVPTYRPSFLRDAIVEQRRLASNKPAAPTGVVRKNKPGKSVRFAEEVTVRPVTRWINEPVKHVHFAPMVEVIPVTRWINASTKSVSFSSLKTVIPITRWIDRREHVSRIPVLRTGFRATHALSNAQIDTTRKVSASRAKPVKHVHFGETTTHTVTRWIEPAVHVSRLPLRTRNYRLTGWSVIPFSKPDRSGEEARYVASWSFRSYATLPRHAPKPGNHEHAPAHSESRLVSGPDILNELPTWSSSTGFTRGRQFGSGDTPCYNHGLPTAYWLKPSHDPRFRSTSSRGASHHTDTTVLLPSFERRRNLITTPTTIPITTFKVYQTLLDSDSDTAHACRHSTPPPPAHRPTTTGLPNHLLGSEGESPFLVPS</sequence>
<dbReference type="Proteomes" id="UP001610444">
    <property type="component" value="Unassembled WGS sequence"/>
</dbReference>
<proteinExistence type="predicted"/>
<accession>A0ABR4KZ69</accession>
<feature type="region of interest" description="Disordered" evidence="1">
    <location>
        <begin position="37"/>
        <end position="56"/>
    </location>
</feature>
<reference evidence="2 3" key="1">
    <citation type="submission" date="2024-07" db="EMBL/GenBank/DDBJ databases">
        <title>Section-level genome sequencing and comparative genomics of Aspergillus sections Usti and Cavernicolus.</title>
        <authorList>
            <consortium name="Lawrence Berkeley National Laboratory"/>
            <person name="Nybo J.L."/>
            <person name="Vesth T.C."/>
            <person name="Theobald S."/>
            <person name="Frisvad J.C."/>
            <person name="Larsen T.O."/>
            <person name="Kjaerboelling I."/>
            <person name="Rothschild-Mancinelli K."/>
            <person name="Lyhne E.K."/>
            <person name="Kogle M.E."/>
            <person name="Barry K."/>
            <person name="Clum A."/>
            <person name="Na H."/>
            <person name="Ledsgaard L."/>
            <person name="Lin J."/>
            <person name="Lipzen A."/>
            <person name="Kuo A."/>
            <person name="Riley R."/>
            <person name="Mondo S."/>
            <person name="LaButti K."/>
            <person name="Haridas S."/>
            <person name="Pangalinan J."/>
            <person name="Salamov A.A."/>
            <person name="Simmons B.A."/>
            <person name="Magnuson J.K."/>
            <person name="Chen J."/>
            <person name="Drula E."/>
            <person name="Henrissat B."/>
            <person name="Wiebenga A."/>
            <person name="Lubbers R.J."/>
            <person name="Gomes A.C."/>
            <person name="Macurrencykelacurrency M.R."/>
            <person name="Stajich J."/>
            <person name="Grigoriev I.V."/>
            <person name="Mortensen U.H."/>
            <person name="De vries R.P."/>
            <person name="Baker S.E."/>
            <person name="Andersen M.R."/>
        </authorList>
    </citation>
    <scope>NUCLEOTIDE SEQUENCE [LARGE SCALE GENOMIC DNA]</scope>
    <source>
        <strain evidence="2 3">CBS 756.74</strain>
    </source>
</reference>
<organism evidence="2 3">
    <name type="scientific">Aspergillus pseudodeflectus</name>
    <dbReference type="NCBI Taxonomy" id="176178"/>
    <lineage>
        <taxon>Eukaryota</taxon>
        <taxon>Fungi</taxon>
        <taxon>Dikarya</taxon>
        <taxon>Ascomycota</taxon>
        <taxon>Pezizomycotina</taxon>
        <taxon>Eurotiomycetes</taxon>
        <taxon>Eurotiomycetidae</taxon>
        <taxon>Eurotiales</taxon>
        <taxon>Aspergillaceae</taxon>
        <taxon>Aspergillus</taxon>
        <taxon>Aspergillus subgen. Nidulantes</taxon>
    </lineage>
</organism>
<evidence type="ECO:0000313" key="2">
    <source>
        <dbReference type="EMBL" id="KAL2857588.1"/>
    </source>
</evidence>
<evidence type="ECO:0000256" key="1">
    <source>
        <dbReference type="SAM" id="MobiDB-lite"/>
    </source>
</evidence>
<comment type="caution">
    <text evidence="2">The sequence shown here is derived from an EMBL/GenBank/DDBJ whole genome shotgun (WGS) entry which is preliminary data.</text>
</comment>
<gene>
    <name evidence="2" type="ORF">BJX68DRAFT_263151</name>
</gene>
<keyword evidence="3" id="KW-1185">Reference proteome</keyword>
<dbReference type="GeneID" id="98159776"/>
<feature type="compositionally biased region" description="Basic and acidic residues" evidence="1">
    <location>
        <begin position="307"/>
        <end position="318"/>
    </location>
</feature>
<protein>
    <submittedName>
        <fullName evidence="2">Uncharacterized protein</fullName>
    </submittedName>
</protein>
<evidence type="ECO:0000313" key="3">
    <source>
        <dbReference type="Proteomes" id="UP001610444"/>
    </source>
</evidence>
<feature type="region of interest" description="Disordered" evidence="1">
    <location>
        <begin position="423"/>
        <end position="461"/>
    </location>
</feature>
<feature type="region of interest" description="Disordered" evidence="1">
    <location>
        <begin position="302"/>
        <end position="321"/>
    </location>
</feature>
<dbReference type="EMBL" id="JBFXLR010000006">
    <property type="protein sequence ID" value="KAL2857588.1"/>
    <property type="molecule type" value="Genomic_DNA"/>
</dbReference>
<dbReference type="RefSeq" id="XP_070903119.1">
    <property type="nucleotide sequence ID" value="XM_071044612.1"/>
</dbReference>